<feature type="domain" description="Signal transduction histidine kinase HWE region" evidence="10">
    <location>
        <begin position="176"/>
        <end position="259"/>
    </location>
</feature>
<dbReference type="Pfam" id="PF07536">
    <property type="entry name" value="HWE_HK"/>
    <property type="match status" value="1"/>
</dbReference>
<evidence type="ECO:0000256" key="6">
    <source>
        <dbReference type="ARBA" id="ARBA00022777"/>
    </source>
</evidence>
<dbReference type="GO" id="GO:0004673">
    <property type="term" value="F:protein histidine kinase activity"/>
    <property type="evidence" value="ECO:0007669"/>
    <property type="project" value="UniProtKB-EC"/>
</dbReference>
<organism evidence="11 12">
    <name type="scientific">Cognatishimia maritima</name>
    <dbReference type="NCBI Taxonomy" id="870908"/>
    <lineage>
        <taxon>Bacteria</taxon>
        <taxon>Pseudomonadati</taxon>
        <taxon>Pseudomonadota</taxon>
        <taxon>Alphaproteobacteria</taxon>
        <taxon>Rhodobacterales</taxon>
        <taxon>Paracoccaceae</taxon>
        <taxon>Cognatishimia</taxon>
    </lineage>
</organism>
<evidence type="ECO:0000313" key="12">
    <source>
        <dbReference type="Proteomes" id="UP000184211"/>
    </source>
</evidence>
<proteinExistence type="predicted"/>
<evidence type="ECO:0000256" key="4">
    <source>
        <dbReference type="ARBA" id="ARBA00022679"/>
    </source>
</evidence>
<dbReference type="InterPro" id="IPR058544">
    <property type="entry name" value="ETR1_N"/>
</dbReference>
<feature type="transmembrane region" description="Helical" evidence="9">
    <location>
        <begin position="20"/>
        <end position="48"/>
    </location>
</feature>
<dbReference type="Gene3D" id="3.30.565.10">
    <property type="entry name" value="Histidine kinase-like ATPase, C-terminal domain"/>
    <property type="match status" value="1"/>
</dbReference>
<evidence type="ECO:0000256" key="8">
    <source>
        <dbReference type="SAM" id="Coils"/>
    </source>
</evidence>
<protein>
    <recommendedName>
        <fullName evidence="2">histidine kinase</fullName>
        <ecNumber evidence="2">2.7.13.3</ecNumber>
    </recommendedName>
</protein>
<dbReference type="OrthoDB" id="9816309at2"/>
<reference evidence="12" key="1">
    <citation type="submission" date="2016-11" db="EMBL/GenBank/DDBJ databases">
        <authorList>
            <person name="Varghese N."/>
            <person name="Submissions S."/>
        </authorList>
    </citation>
    <scope>NUCLEOTIDE SEQUENCE [LARGE SCALE GENOMIC DNA]</scope>
    <source>
        <strain evidence="12">DSM 28223</strain>
    </source>
</reference>
<dbReference type="Proteomes" id="UP000184211">
    <property type="component" value="Unassembled WGS sequence"/>
</dbReference>
<keyword evidence="4" id="KW-0808">Transferase</keyword>
<dbReference type="SMART" id="SM00911">
    <property type="entry name" value="HWE_HK"/>
    <property type="match status" value="1"/>
</dbReference>
<dbReference type="InterPro" id="IPR036890">
    <property type="entry name" value="HATPase_C_sf"/>
</dbReference>
<dbReference type="AlphaFoldDB" id="A0A1M5TWG6"/>
<keyword evidence="7" id="KW-0067">ATP-binding</keyword>
<dbReference type="RefSeq" id="WP_072793573.1">
    <property type="nucleotide sequence ID" value="NZ_FQWM01000006.1"/>
</dbReference>
<dbReference type="PANTHER" id="PTHR41523:SF7">
    <property type="entry name" value="HISTIDINE KINASE"/>
    <property type="match status" value="1"/>
</dbReference>
<evidence type="ECO:0000313" key="11">
    <source>
        <dbReference type="EMBL" id="SHH55038.1"/>
    </source>
</evidence>
<evidence type="ECO:0000256" key="5">
    <source>
        <dbReference type="ARBA" id="ARBA00022741"/>
    </source>
</evidence>
<dbReference type="GO" id="GO:0005524">
    <property type="term" value="F:ATP binding"/>
    <property type="evidence" value="ECO:0007669"/>
    <property type="project" value="UniProtKB-KW"/>
</dbReference>
<evidence type="ECO:0000256" key="3">
    <source>
        <dbReference type="ARBA" id="ARBA00022553"/>
    </source>
</evidence>
<dbReference type="PANTHER" id="PTHR41523">
    <property type="entry name" value="TWO-COMPONENT SYSTEM SENSOR PROTEIN"/>
    <property type="match status" value="1"/>
</dbReference>
<evidence type="ECO:0000256" key="2">
    <source>
        <dbReference type="ARBA" id="ARBA00012438"/>
    </source>
</evidence>
<dbReference type="EC" id="2.7.13.3" evidence="2"/>
<keyword evidence="8" id="KW-0175">Coiled coil</keyword>
<evidence type="ECO:0000259" key="10">
    <source>
        <dbReference type="SMART" id="SM00911"/>
    </source>
</evidence>
<comment type="catalytic activity">
    <reaction evidence="1">
        <text>ATP + protein L-histidine = ADP + protein N-phospho-L-histidine.</text>
        <dbReference type="EC" id="2.7.13.3"/>
    </reaction>
</comment>
<keyword evidence="6 11" id="KW-0418">Kinase</keyword>
<accession>A0A1M5TWG6</accession>
<keyword evidence="3" id="KW-0597">Phosphoprotein</keyword>
<evidence type="ECO:0000256" key="1">
    <source>
        <dbReference type="ARBA" id="ARBA00000085"/>
    </source>
</evidence>
<evidence type="ECO:0000256" key="7">
    <source>
        <dbReference type="ARBA" id="ARBA00022840"/>
    </source>
</evidence>
<sequence length="392" mass="43091">MENFVDIWQYMPHGMCLLWQPWLVVLWAGSDALIFLAYTAIPFSLLSVIKQRPDLQNRKLILLFAGFILLCGLTHLLGIVTLWWPIYPYVGLTKLATGLVSGLTALVLFRLIPTLVAIPSHRELEDLNEKLRDQIAKYEASEAELRDIKHALEAKVAERTAELEEAHAKMAVVAREAVHRSKNLLAVVGSIARQSARGQSDIQDYVSVLLGRIDALASATATVIGGETSASAELRTVVDNQLKPLRLTFADRITVDGPPLRVNSEAAQQVGLAVHELATNTQKYGSLSGADGKVAVKWHWDQADAERSLVIEWMEEFANRSVESPQAASSFGFTLLTKVIPTMLQGSAERVLESNRLHYRLRVPASVLETDESSTGDANMAARVVDASFGIS</sequence>
<keyword evidence="5" id="KW-0547">Nucleotide-binding</keyword>
<dbReference type="STRING" id="870908.SAMN04488044_2718"/>
<feature type="transmembrane region" description="Helical" evidence="9">
    <location>
        <begin position="60"/>
        <end position="86"/>
    </location>
</feature>
<gene>
    <name evidence="11" type="ORF">SAMN04488044_2718</name>
</gene>
<keyword evidence="9" id="KW-0812">Transmembrane</keyword>
<feature type="coiled-coil region" evidence="8">
    <location>
        <begin position="121"/>
        <end position="169"/>
    </location>
</feature>
<dbReference type="EMBL" id="FQWM01000006">
    <property type="protein sequence ID" value="SHH55038.1"/>
    <property type="molecule type" value="Genomic_DNA"/>
</dbReference>
<keyword evidence="12" id="KW-1185">Reference proteome</keyword>
<evidence type="ECO:0000256" key="9">
    <source>
        <dbReference type="SAM" id="Phobius"/>
    </source>
</evidence>
<name>A0A1M5TWG6_9RHOB</name>
<dbReference type="InterPro" id="IPR011102">
    <property type="entry name" value="Sig_transdc_His_kinase_HWE"/>
</dbReference>
<keyword evidence="9" id="KW-0472">Membrane</keyword>
<keyword evidence="9" id="KW-1133">Transmembrane helix</keyword>
<dbReference type="Pfam" id="PF25487">
    <property type="entry name" value="ETR1_N"/>
    <property type="match status" value="1"/>
</dbReference>